<name>A0A0P9F2D7_9BACL</name>
<organism evidence="2 3">
    <name type="scientific">Alicyclobacillus ferrooxydans</name>
    <dbReference type="NCBI Taxonomy" id="471514"/>
    <lineage>
        <taxon>Bacteria</taxon>
        <taxon>Bacillati</taxon>
        <taxon>Bacillota</taxon>
        <taxon>Bacilli</taxon>
        <taxon>Bacillales</taxon>
        <taxon>Alicyclobacillaceae</taxon>
        <taxon>Alicyclobacillus</taxon>
    </lineage>
</organism>
<dbReference type="OrthoDB" id="2513075at2"/>
<evidence type="ECO:0000313" key="2">
    <source>
        <dbReference type="EMBL" id="KPV45530.1"/>
    </source>
</evidence>
<dbReference type="Pfam" id="PF13472">
    <property type="entry name" value="Lipase_GDSL_2"/>
    <property type="match status" value="1"/>
</dbReference>
<dbReference type="PATRIC" id="fig|471514.4.peg.146"/>
<reference evidence="2 3" key="1">
    <citation type="submission" date="2015-09" db="EMBL/GenBank/DDBJ databases">
        <title>Draft genome sequence of Alicyclobacillus ferrooxydans DSM 22381.</title>
        <authorList>
            <person name="Hemp J."/>
        </authorList>
    </citation>
    <scope>NUCLEOTIDE SEQUENCE [LARGE SCALE GENOMIC DNA]</scope>
    <source>
        <strain evidence="2 3">TC-34</strain>
    </source>
</reference>
<dbReference type="PANTHER" id="PTHR30383:SF5">
    <property type="entry name" value="SGNH HYDROLASE-TYPE ESTERASE DOMAIN-CONTAINING PROTEIN"/>
    <property type="match status" value="1"/>
</dbReference>
<dbReference type="Gene3D" id="3.40.50.1110">
    <property type="entry name" value="SGNH hydrolase"/>
    <property type="match status" value="1"/>
</dbReference>
<accession>A0A0P9F2D7</accession>
<sequence>MRIICFGDSVTRGISYVRGRLRILKENYPALLQAALTQHGEFDVVNKGVFNDNSDLLVSRLADDVVMEHPDYVLIEIGGNDCNFRWDEVALAKDGEHEPIVPLDRYLTNLQHIVLVLRENGITPVLMNLLPLDPVRYYNAVCAQHGSNVAHWIGRCGGIEHWHGMYNRALVQLVHRLNVLTIDVRTAFKQAADLSVLLSDDGIHPTAEGYRVMARTIVSALPRLIGNPVTM</sequence>
<comment type="caution">
    <text evidence="2">The sequence shown here is derived from an EMBL/GenBank/DDBJ whole genome shotgun (WGS) entry which is preliminary data.</text>
</comment>
<gene>
    <name evidence="2" type="ORF">AN477_00840</name>
</gene>
<protein>
    <submittedName>
        <fullName evidence="2">GDSL family lipase</fullName>
    </submittedName>
</protein>
<dbReference type="Proteomes" id="UP000050482">
    <property type="component" value="Unassembled WGS sequence"/>
</dbReference>
<evidence type="ECO:0000259" key="1">
    <source>
        <dbReference type="Pfam" id="PF13472"/>
    </source>
</evidence>
<dbReference type="RefSeq" id="WP_054967289.1">
    <property type="nucleotide sequence ID" value="NZ_LJCO01000008.1"/>
</dbReference>
<dbReference type="STRING" id="471514.AN477_00840"/>
<dbReference type="SUPFAM" id="SSF52266">
    <property type="entry name" value="SGNH hydrolase"/>
    <property type="match status" value="1"/>
</dbReference>
<evidence type="ECO:0000313" key="3">
    <source>
        <dbReference type="Proteomes" id="UP000050482"/>
    </source>
</evidence>
<dbReference type="AlphaFoldDB" id="A0A0P9F2D7"/>
<keyword evidence="3" id="KW-1185">Reference proteome</keyword>
<dbReference type="EMBL" id="LJCO01000008">
    <property type="protein sequence ID" value="KPV45530.1"/>
    <property type="molecule type" value="Genomic_DNA"/>
</dbReference>
<feature type="domain" description="SGNH hydrolase-type esterase" evidence="1">
    <location>
        <begin position="5"/>
        <end position="212"/>
    </location>
</feature>
<dbReference type="InterPro" id="IPR013830">
    <property type="entry name" value="SGNH_hydro"/>
</dbReference>
<dbReference type="InterPro" id="IPR051532">
    <property type="entry name" value="Ester_Hydrolysis_Enzymes"/>
</dbReference>
<dbReference type="InterPro" id="IPR036514">
    <property type="entry name" value="SGNH_hydro_sf"/>
</dbReference>
<dbReference type="GO" id="GO:0004622">
    <property type="term" value="F:phosphatidylcholine lysophospholipase activity"/>
    <property type="evidence" value="ECO:0007669"/>
    <property type="project" value="TreeGrafter"/>
</dbReference>
<proteinExistence type="predicted"/>
<dbReference type="PANTHER" id="PTHR30383">
    <property type="entry name" value="THIOESTERASE 1/PROTEASE 1/LYSOPHOSPHOLIPASE L1"/>
    <property type="match status" value="1"/>
</dbReference>